<dbReference type="RefSeq" id="WP_059175418.1">
    <property type="nucleotide sequence ID" value="NZ_BCNO01000001.1"/>
</dbReference>
<comment type="caution">
    <text evidence="2">The sequence shown here is derived from an EMBL/GenBank/DDBJ whole genome shotgun (WGS) entry which is preliminary data.</text>
</comment>
<dbReference type="EMBL" id="BCNO01000001">
    <property type="protein sequence ID" value="GAQ93928.1"/>
    <property type="molecule type" value="Genomic_DNA"/>
</dbReference>
<dbReference type="SUPFAM" id="SSF53271">
    <property type="entry name" value="PRTase-like"/>
    <property type="match status" value="1"/>
</dbReference>
<accession>A0A0U9HLG7</accession>
<dbReference type="InterPro" id="IPR029057">
    <property type="entry name" value="PRTase-like"/>
</dbReference>
<dbReference type="InterPro" id="IPR000836">
    <property type="entry name" value="PRTase_dom"/>
</dbReference>
<dbReference type="Proteomes" id="UP000054976">
    <property type="component" value="Unassembled WGS sequence"/>
</dbReference>
<organism evidence="2 3">
    <name type="scientific">Thermodesulfovibrio aggregans</name>
    <dbReference type="NCBI Taxonomy" id="86166"/>
    <lineage>
        <taxon>Bacteria</taxon>
        <taxon>Pseudomonadati</taxon>
        <taxon>Nitrospirota</taxon>
        <taxon>Thermodesulfovibrionia</taxon>
        <taxon>Thermodesulfovibrionales</taxon>
        <taxon>Thermodesulfovibrionaceae</taxon>
        <taxon>Thermodesulfovibrio</taxon>
    </lineage>
</organism>
<comment type="similarity">
    <text evidence="1">Belongs to the ComF/GntX family.</text>
</comment>
<dbReference type="PANTHER" id="PTHR47505">
    <property type="entry name" value="DNA UTILIZATION PROTEIN YHGH"/>
    <property type="match status" value="1"/>
</dbReference>
<dbReference type="STRING" id="86166.TAGGR_193"/>
<dbReference type="PANTHER" id="PTHR47505:SF1">
    <property type="entry name" value="DNA UTILIZATION PROTEIN YHGH"/>
    <property type="match status" value="1"/>
</dbReference>
<dbReference type="Gene3D" id="3.40.50.2020">
    <property type="match status" value="1"/>
</dbReference>
<dbReference type="AlphaFoldDB" id="A0A0U9HLG7"/>
<evidence type="ECO:0000256" key="1">
    <source>
        <dbReference type="ARBA" id="ARBA00008007"/>
    </source>
</evidence>
<dbReference type="CDD" id="cd06223">
    <property type="entry name" value="PRTases_typeI"/>
    <property type="match status" value="1"/>
</dbReference>
<evidence type="ECO:0000313" key="3">
    <source>
        <dbReference type="Proteomes" id="UP000054976"/>
    </source>
</evidence>
<reference evidence="3" key="1">
    <citation type="submission" date="2016-01" db="EMBL/GenBank/DDBJ databases">
        <title>Draft genome sequence of Thermodesulfovibrio aggregans strain TGE-P1.</title>
        <authorList>
            <person name="Sekiguchi Y."/>
            <person name="Ohashi A."/>
            <person name="Matsuura N."/>
            <person name="Tourlousse M.D."/>
        </authorList>
    </citation>
    <scope>NUCLEOTIDE SEQUENCE [LARGE SCALE GENOMIC DNA]</scope>
    <source>
        <strain evidence="3">TGE-P1</strain>
    </source>
</reference>
<sequence length="218" mass="24833">MKLSLRSLLYDLVFFESCPICKKKSYWKYSPFCEDCWNSIEVFNLHQITTGNFHRDFWKFVDSLTCFGAYEGVLKDAIHCFKYGGIKRIGKELGRLLSSVKPPEIDILIPVPLHINKLRQREFNQSAILAKECSKAWKISLSLKILYKIKHTLDQASLEAKDRFNNVKDAYIVKESINGLKIGLIDDVTTTGATLMECAKVLKKAGAKEIHAITLARA</sequence>
<proteinExistence type="inferred from homology"/>
<dbReference type="InterPro" id="IPR051910">
    <property type="entry name" value="ComF/GntX_DNA_util-trans"/>
</dbReference>
<name>A0A0U9HLG7_9BACT</name>
<protein>
    <submittedName>
        <fullName evidence="2">ComF family protein</fullName>
    </submittedName>
</protein>
<dbReference type="OrthoDB" id="9779910at2"/>
<gene>
    <name evidence="2" type="ORF">TAGGR_193</name>
</gene>
<evidence type="ECO:0000313" key="2">
    <source>
        <dbReference type="EMBL" id="GAQ93928.1"/>
    </source>
</evidence>
<keyword evidence="3" id="KW-1185">Reference proteome</keyword>